<feature type="transmembrane region" description="Helical" evidence="4">
    <location>
        <begin position="104"/>
        <end position="123"/>
    </location>
</feature>
<reference evidence="5 6" key="1">
    <citation type="submission" date="2022-11" db="EMBL/GenBank/DDBJ databases">
        <title>Whole genome sequence of Eschrichtius robustus ER-17-0199.</title>
        <authorList>
            <person name="Bruniche-Olsen A."/>
            <person name="Black A.N."/>
            <person name="Fields C.J."/>
            <person name="Walden K."/>
            <person name="Dewoody J.A."/>
        </authorList>
    </citation>
    <scope>NUCLEOTIDE SEQUENCE [LARGE SCALE GENOMIC DNA]</scope>
    <source>
        <strain evidence="5">ER-17-0199</strain>
        <tissue evidence="5">Blubber</tissue>
    </source>
</reference>
<protein>
    <recommendedName>
        <fullName evidence="7">Protein FAM173B</fullName>
    </recommendedName>
</protein>
<dbReference type="PANTHER" id="PTHR13610">
    <property type="entry name" value="METHYLTRANSFERASE DOMAIN-CONTAINING PROTEIN"/>
    <property type="match status" value="1"/>
</dbReference>
<name>A0AB34HAW2_ESCRO</name>
<comment type="caution">
    <text evidence="5">The sequence shown here is derived from an EMBL/GenBank/DDBJ whole genome shotgun (WGS) entry which is preliminary data.</text>
</comment>
<dbReference type="GO" id="GO:1905706">
    <property type="term" value="P:regulation of mitochondrial ATP synthesis coupled proton transport"/>
    <property type="evidence" value="ECO:0007669"/>
    <property type="project" value="TreeGrafter"/>
</dbReference>
<gene>
    <name evidence="5" type="ORF">J1605_022229</name>
</gene>
<dbReference type="PANTHER" id="PTHR13610:SF8">
    <property type="entry name" value="ATP SYNTHASE SUBUNIT C LYSINE N-METHYLTRANSFERASE"/>
    <property type="match status" value="1"/>
</dbReference>
<dbReference type="GO" id="GO:0032259">
    <property type="term" value="P:methylation"/>
    <property type="evidence" value="ECO:0007669"/>
    <property type="project" value="UniProtKB-KW"/>
</dbReference>
<dbReference type="AlphaFoldDB" id="A0AB34HAW2"/>
<dbReference type="Proteomes" id="UP001159641">
    <property type="component" value="Unassembled WGS sequence"/>
</dbReference>
<keyword evidence="3" id="KW-0949">S-adenosyl-L-methionine</keyword>
<dbReference type="PROSITE" id="PS51257">
    <property type="entry name" value="PROKAR_LIPOPROTEIN"/>
    <property type="match status" value="1"/>
</dbReference>
<dbReference type="GO" id="GO:0005739">
    <property type="term" value="C:mitochondrion"/>
    <property type="evidence" value="ECO:0007669"/>
    <property type="project" value="TreeGrafter"/>
</dbReference>
<keyword evidence="4" id="KW-0472">Membrane</keyword>
<sequence>MPQVRVGAAGRGAAGPLLGLEVWGSVLSACACGACLCWSWYLATRNCSQRFRANNSLNRERSSGMWALESHCPGTPPETLKEERQSGCVPPTSLEGNSLKKSNWGFLFTGIVGGTLVAVYAVATPFITPALRRICLPFVPATAKQIENVVKMLRCRRGPLVDIGSGDGRIVSYAKMF</sequence>
<keyword evidence="4" id="KW-1133">Transmembrane helix</keyword>
<dbReference type="EMBL" id="JAIQCJ010001508">
    <property type="protein sequence ID" value="KAJ8789128.1"/>
    <property type="molecule type" value="Genomic_DNA"/>
</dbReference>
<dbReference type="GO" id="GO:0016279">
    <property type="term" value="F:protein-lysine N-methyltransferase activity"/>
    <property type="evidence" value="ECO:0007669"/>
    <property type="project" value="InterPro"/>
</dbReference>
<accession>A0AB34HAW2</accession>
<dbReference type="InterPro" id="IPR026170">
    <property type="entry name" value="FAM173A/B"/>
</dbReference>
<keyword evidence="1" id="KW-0489">Methyltransferase</keyword>
<keyword evidence="6" id="KW-1185">Reference proteome</keyword>
<keyword evidence="2" id="KW-0808">Transferase</keyword>
<evidence type="ECO:0000256" key="4">
    <source>
        <dbReference type="SAM" id="Phobius"/>
    </source>
</evidence>
<evidence type="ECO:0000313" key="6">
    <source>
        <dbReference type="Proteomes" id="UP001159641"/>
    </source>
</evidence>
<evidence type="ECO:0000256" key="3">
    <source>
        <dbReference type="ARBA" id="ARBA00022691"/>
    </source>
</evidence>
<proteinExistence type="predicted"/>
<evidence type="ECO:0000313" key="5">
    <source>
        <dbReference type="EMBL" id="KAJ8789128.1"/>
    </source>
</evidence>
<keyword evidence="4" id="KW-0812">Transmembrane</keyword>
<evidence type="ECO:0000256" key="1">
    <source>
        <dbReference type="ARBA" id="ARBA00022603"/>
    </source>
</evidence>
<evidence type="ECO:0008006" key="7">
    <source>
        <dbReference type="Google" id="ProtNLM"/>
    </source>
</evidence>
<organism evidence="5 6">
    <name type="scientific">Eschrichtius robustus</name>
    <name type="common">California gray whale</name>
    <name type="synonym">Eschrichtius gibbosus</name>
    <dbReference type="NCBI Taxonomy" id="9764"/>
    <lineage>
        <taxon>Eukaryota</taxon>
        <taxon>Metazoa</taxon>
        <taxon>Chordata</taxon>
        <taxon>Craniata</taxon>
        <taxon>Vertebrata</taxon>
        <taxon>Euteleostomi</taxon>
        <taxon>Mammalia</taxon>
        <taxon>Eutheria</taxon>
        <taxon>Laurasiatheria</taxon>
        <taxon>Artiodactyla</taxon>
        <taxon>Whippomorpha</taxon>
        <taxon>Cetacea</taxon>
        <taxon>Mysticeti</taxon>
        <taxon>Eschrichtiidae</taxon>
        <taxon>Eschrichtius</taxon>
    </lineage>
</organism>
<feature type="transmembrane region" description="Helical" evidence="4">
    <location>
        <begin position="22"/>
        <end position="43"/>
    </location>
</feature>
<evidence type="ECO:0000256" key="2">
    <source>
        <dbReference type="ARBA" id="ARBA00022679"/>
    </source>
</evidence>